<accession>A0A3M7JQ60</accession>
<keyword evidence="4" id="KW-0326">Glycosidase</keyword>
<name>A0A3M7JQ60_ASPFL</name>
<evidence type="ECO:0000313" key="4">
    <source>
        <dbReference type="EMBL" id="KAB8247365.1"/>
    </source>
</evidence>
<evidence type="ECO:0000259" key="2">
    <source>
        <dbReference type="Pfam" id="PF17389"/>
    </source>
</evidence>
<dbReference type="VEuPathDB" id="FungiDB:F9C07_2278290"/>
<dbReference type="GO" id="GO:0005975">
    <property type="term" value="P:carbohydrate metabolic process"/>
    <property type="evidence" value="ECO:0007669"/>
    <property type="project" value="InterPro"/>
</dbReference>
<dbReference type="Pfam" id="PF17390">
    <property type="entry name" value="Bac_rhamnosid_C"/>
    <property type="match status" value="1"/>
</dbReference>
<dbReference type="InterPro" id="IPR008928">
    <property type="entry name" value="6-hairpin_glycosidase_sf"/>
</dbReference>
<dbReference type="VEuPathDB" id="FungiDB:AFLA_000391"/>
<feature type="chain" id="PRO_5044081762" evidence="1">
    <location>
        <begin position="22"/>
        <end position="663"/>
    </location>
</feature>
<evidence type="ECO:0000259" key="3">
    <source>
        <dbReference type="Pfam" id="PF17390"/>
    </source>
</evidence>
<dbReference type="Proteomes" id="UP000325434">
    <property type="component" value="Unassembled WGS sequence"/>
</dbReference>
<dbReference type="Proteomes" id="UP000275480">
    <property type="component" value="Unassembled WGS sequence"/>
</dbReference>
<organism evidence="4">
    <name type="scientific">Aspergillus flavus</name>
    <dbReference type="NCBI Taxonomy" id="5059"/>
    <lineage>
        <taxon>Eukaryota</taxon>
        <taxon>Fungi</taxon>
        <taxon>Dikarya</taxon>
        <taxon>Ascomycota</taxon>
        <taxon>Pezizomycotina</taxon>
        <taxon>Eurotiomycetes</taxon>
        <taxon>Eurotiomycetidae</taxon>
        <taxon>Eurotiales</taxon>
        <taxon>Aspergillaceae</taxon>
        <taxon>Aspergillus</taxon>
        <taxon>Aspergillus subgen. Circumdati</taxon>
    </lineage>
</organism>
<feature type="signal peptide" evidence="1">
    <location>
        <begin position="1"/>
        <end position="21"/>
    </location>
</feature>
<dbReference type="EMBL" id="QQZZ01000127">
    <property type="protein sequence ID" value="RMZ40453.1"/>
    <property type="molecule type" value="Genomic_DNA"/>
</dbReference>
<keyword evidence="1" id="KW-0732">Signal</keyword>
<dbReference type="AlphaFoldDB" id="A0A3M7JQ60"/>
<keyword evidence="4" id="KW-0378">Hydrolase</keyword>
<dbReference type="SUPFAM" id="SSF48208">
    <property type="entry name" value="Six-hairpin glycosidases"/>
    <property type="match status" value="1"/>
</dbReference>
<feature type="domain" description="Alpha-L-rhamnosidase six-hairpin glycosidase" evidence="2">
    <location>
        <begin position="241"/>
        <end position="454"/>
    </location>
</feature>
<sequence length="663" mass="71584">MRLPWSAWLLSPALLAVACYGVPYNEYILAPASRHLVPFEVLEVNGSVTDPSSLTQSTGGNATFNGPASVTFDFGRNIAGIVSLDIGSSSTRDAFIGVTFTESSLWISSQACDATADSGLDSPLWFPVGRGAGTYTADKKHNRGAFRYMTLVTNTTAVVSVRNVQINYTAAPSQDLRAYTGYFHSNDELLNRVWYAGAYTNQICTIDPSTGDALPFLGVISSDSNITLPETNPWYSNYTISNGSSTLTDGAKRDRLIWPGDMSIALESVSVSTADLYSVRTALETLLSQQRSDGRLPYASEPFLDLVSYTYHLHSLIGVSYYYRHSGDRAWLSKYWGQYQKGLQWALSSVDNTGLANITASSDWLRFGMGGHNIEANAILYFVLNEAQELSQAINNHTNANWTKIASGIKSATNKNLWDANNGLYKDNETTTLHPQDGNAWAIKANLTLSTNQSSTISSALSSRWGNYGAPAPEAADAVSPFIGGFEIQAHFLANQPQKALDLIRLQWGFMLDDPRMTNSTFIEGYSTDGTLHYAPYTNDARVSHAHGWSTGPTAALSFFAAGLHLTGPAGATWRFAPQPGDLTSVDAGYTTALGLFSTTFKRSENGDYQELTFTTPQGTTGDVDLAGAEGTLVSADGERVFLVKGTATGITGGSWNLEVASQ</sequence>
<dbReference type="PANTHER" id="PTHR34987:SF6">
    <property type="entry name" value="ALPHA-L-RHAMNOSIDASE SIX-HAIRPIN GLYCOSIDASE DOMAIN-CONTAINING PROTEIN"/>
    <property type="match status" value="1"/>
</dbReference>
<dbReference type="InterPro" id="IPR035396">
    <property type="entry name" value="Bac_rhamnosid6H"/>
</dbReference>
<dbReference type="PROSITE" id="PS51257">
    <property type="entry name" value="PROKAR_LIPOPROTEIN"/>
    <property type="match status" value="1"/>
</dbReference>
<dbReference type="InterPro" id="IPR035398">
    <property type="entry name" value="Bac_rhamnosid_C"/>
</dbReference>
<gene>
    <name evidence="4" type="ORF">BDV35DRAFT_392132</name>
    <name evidence="5" type="ORF">CA14_000809</name>
</gene>
<feature type="domain" description="Alpha-L-rhamnosidase C-terminal" evidence="3">
    <location>
        <begin position="569"/>
        <end position="635"/>
    </location>
</feature>
<dbReference type="Gene3D" id="1.50.10.10">
    <property type="match status" value="1"/>
</dbReference>
<evidence type="ECO:0000313" key="5">
    <source>
        <dbReference type="EMBL" id="RMZ40453.1"/>
    </source>
</evidence>
<evidence type="ECO:0000256" key="1">
    <source>
        <dbReference type="SAM" id="SignalP"/>
    </source>
</evidence>
<reference evidence="5 6" key="1">
    <citation type="submission" date="2018-07" db="EMBL/GenBank/DDBJ databases">
        <title>Identification of spontaneous genetic mutation associated with occurrence of a yellow conidial color mutant of Aspergillus flavus.</title>
        <authorList>
            <person name="Chang P.-K."/>
            <person name="Mack B.M."/>
            <person name="Scharfenstein L."/>
            <person name="Gilbert M.K."/>
        </authorList>
    </citation>
    <scope>NUCLEOTIDE SEQUENCE [LARGE SCALE GENOMIC DNA]</scope>
    <source>
        <strain evidence="5 6">CA14</strain>
    </source>
</reference>
<dbReference type="Pfam" id="PF17389">
    <property type="entry name" value="Bac_rhamnosid6H"/>
    <property type="match status" value="1"/>
</dbReference>
<reference evidence="4" key="2">
    <citation type="submission" date="2019-04" db="EMBL/GenBank/DDBJ databases">
        <title>Friends and foes A comparative genomics study of 23 Aspergillus species from section Flavi.</title>
        <authorList>
            <consortium name="DOE Joint Genome Institute"/>
            <person name="Kjaerbolling I."/>
            <person name="Vesth T."/>
            <person name="Frisvad J.C."/>
            <person name="Nybo J.L."/>
            <person name="Theobald S."/>
            <person name="Kildgaard S."/>
            <person name="Isbrandt T."/>
            <person name="Kuo A."/>
            <person name="Sato A."/>
            <person name="Lyhne E.K."/>
            <person name="Kogle M.E."/>
            <person name="Wiebenga A."/>
            <person name="Kun R.S."/>
            <person name="Lubbers R.J."/>
            <person name="Makela M.R."/>
            <person name="Barry K."/>
            <person name="Chovatia M."/>
            <person name="Clum A."/>
            <person name="Daum C."/>
            <person name="Haridas S."/>
            <person name="He G."/>
            <person name="LaButti K."/>
            <person name="Lipzen A."/>
            <person name="Mondo S."/>
            <person name="Riley R."/>
            <person name="Salamov A."/>
            <person name="Simmons B.A."/>
            <person name="Magnuson J.K."/>
            <person name="Henrissat B."/>
            <person name="Mortensen U.H."/>
            <person name="Larsen T.O."/>
            <person name="Devries R.P."/>
            <person name="Grigoriev I.V."/>
            <person name="Machida M."/>
            <person name="Baker S.E."/>
            <person name="Andersen M.R."/>
        </authorList>
    </citation>
    <scope>NUCLEOTIDE SEQUENCE [LARGE SCALE GENOMIC DNA]</scope>
    <source>
        <strain evidence="4">CBS 121.62</strain>
    </source>
</reference>
<dbReference type="InterPro" id="IPR012341">
    <property type="entry name" value="6hp_glycosidase-like_sf"/>
</dbReference>
<proteinExistence type="predicted"/>
<evidence type="ECO:0000313" key="6">
    <source>
        <dbReference type="Proteomes" id="UP000275480"/>
    </source>
</evidence>
<dbReference type="GO" id="GO:0016798">
    <property type="term" value="F:hydrolase activity, acting on glycosyl bonds"/>
    <property type="evidence" value="ECO:0007669"/>
    <property type="project" value="UniProtKB-KW"/>
</dbReference>
<dbReference type="PANTHER" id="PTHR34987">
    <property type="entry name" value="C, PUTATIVE (AFU_ORTHOLOGUE AFUA_3G02880)-RELATED"/>
    <property type="match status" value="1"/>
</dbReference>
<dbReference type="Gene3D" id="2.60.420.10">
    <property type="entry name" value="Maltose phosphorylase, domain 3"/>
    <property type="match status" value="1"/>
</dbReference>
<dbReference type="EMBL" id="ML734590">
    <property type="protein sequence ID" value="KAB8247365.1"/>
    <property type="molecule type" value="Genomic_DNA"/>
</dbReference>
<protein>
    <submittedName>
        <fullName evidence="5">Alpha-L-rhamnosidase A</fullName>
    </submittedName>
    <submittedName>
        <fullName evidence="4">Six-hairpin glycosidase-like protein</fullName>
    </submittedName>
</protein>